<proteinExistence type="inferred from homology"/>
<evidence type="ECO:0000259" key="6">
    <source>
        <dbReference type="Pfam" id="PF25137"/>
    </source>
</evidence>
<gene>
    <name evidence="7" type="ORF">KM029_23285</name>
</gene>
<dbReference type="Pfam" id="PF00465">
    <property type="entry name" value="Fe-ADH"/>
    <property type="match status" value="1"/>
</dbReference>
<evidence type="ECO:0000256" key="2">
    <source>
        <dbReference type="ARBA" id="ARBA00007358"/>
    </source>
</evidence>
<dbReference type="InterPro" id="IPR001670">
    <property type="entry name" value="ADH_Fe/GldA"/>
</dbReference>
<accession>A0ABX8H0W9</accession>
<dbReference type="EMBL" id="CP076129">
    <property type="protein sequence ID" value="QWG09534.1"/>
    <property type="molecule type" value="Genomic_DNA"/>
</dbReference>
<name>A0ABX8H0W9_9BACT</name>
<evidence type="ECO:0000256" key="1">
    <source>
        <dbReference type="ARBA" id="ARBA00001962"/>
    </source>
</evidence>
<evidence type="ECO:0000313" key="7">
    <source>
        <dbReference type="EMBL" id="QWG09534.1"/>
    </source>
</evidence>
<dbReference type="Gene3D" id="1.20.1090.10">
    <property type="entry name" value="Dehydroquinate synthase-like - alpha domain"/>
    <property type="match status" value="1"/>
</dbReference>
<dbReference type="PANTHER" id="PTHR11496:SF102">
    <property type="entry name" value="ALCOHOL DEHYDROGENASE 4"/>
    <property type="match status" value="1"/>
</dbReference>
<comment type="similarity">
    <text evidence="2">Belongs to the iron-containing alcohol dehydrogenase family.</text>
</comment>
<dbReference type="Proteomes" id="UP000682802">
    <property type="component" value="Chromosome 2"/>
</dbReference>
<protein>
    <submittedName>
        <fullName evidence="7">Iron-containing alcohol dehydrogenase</fullName>
        <ecNumber evidence="7">1.1.1.1</ecNumber>
    </submittedName>
</protein>
<feature type="domain" description="Fe-containing alcohol dehydrogenase-like C-terminal" evidence="6">
    <location>
        <begin position="211"/>
        <end position="403"/>
    </location>
</feature>
<keyword evidence="3 7" id="KW-0560">Oxidoreductase</keyword>
<dbReference type="Pfam" id="PF25137">
    <property type="entry name" value="ADH_Fe_C"/>
    <property type="match status" value="1"/>
</dbReference>
<evidence type="ECO:0000313" key="8">
    <source>
        <dbReference type="Proteomes" id="UP000682802"/>
    </source>
</evidence>
<comment type="cofactor">
    <cofactor evidence="1">
        <name>Fe cation</name>
        <dbReference type="ChEBI" id="CHEBI:24875"/>
    </cofactor>
</comment>
<dbReference type="SUPFAM" id="SSF56796">
    <property type="entry name" value="Dehydroquinate synthase-like"/>
    <property type="match status" value="1"/>
</dbReference>
<feature type="domain" description="Alcohol dehydrogenase iron-type/glycerol dehydrogenase GldA" evidence="5">
    <location>
        <begin position="41"/>
        <end position="199"/>
    </location>
</feature>
<dbReference type="RefSeq" id="WP_144076207.1">
    <property type="nucleotide sequence ID" value="NZ_CP076129.1"/>
</dbReference>
<dbReference type="PANTHER" id="PTHR11496">
    <property type="entry name" value="ALCOHOL DEHYDROGENASE"/>
    <property type="match status" value="1"/>
</dbReference>
<reference evidence="7 8" key="1">
    <citation type="submission" date="2021-05" db="EMBL/GenBank/DDBJ databases">
        <title>Comparative genomic studies on the polysaccharide-degrading batcterial strains of the Flammeovirga genus.</title>
        <authorList>
            <person name="Zewei F."/>
            <person name="Zheng Z."/>
            <person name="Yu L."/>
            <person name="Ruyue G."/>
            <person name="Yanhong M."/>
            <person name="Yuanyuan C."/>
            <person name="Jingyan G."/>
            <person name="Wenjun H."/>
        </authorList>
    </citation>
    <scope>NUCLEOTIDE SEQUENCE [LARGE SCALE GENOMIC DNA]</scope>
    <source>
        <strain evidence="7 8">YS10</strain>
    </source>
</reference>
<dbReference type="InterPro" id="IPR039697">
    <property type="entry name" value="Alcohol_dehydrogenase_Fe"/>
</dbReference>
<sequence length="408" mass="44786">MKKMSFTERKEVFQKIAQESIPMLKAMPYKAPQLIEGENIYQLLVDQLLIQNCKRPVIITDEVILKLGLLNDLVKCIQAQDMTLGVFSEIESDPSFETIEKGKNFCINHQFDAVIAFGGGSVMDASKVINVAAKQQKDPKEFDGLFKVTEKGYPLACIPTTAGTGSEVTIFAVITDKQVNRKAAIVDVAIVPDYAVLNPKLIIGLPSEISAATGADALTHAIEAYVSLASTNATNTDATKAIELGFEALQKTVSEPDNLFYRRQMLKASYYAGLSFTKAGLGWVHGIAHQLGAIYHIPHGVAIGTVLPSIVQFYIDTIPEKIAHLGRVVGVASIDDSDIVSANKFHTALKQMFLEIGIPSKVKELEEKEISTISIRAIEEVYNTGTTVPKYFKSQEELEELLRTFLDE</sequence>
<evidence type="ECO:0000259" key="5">
    <source>
        <dbReference type="Pfam" id="PF00465"/>
    </source>
</evidence>
<evidence type="ECO:0000256" key="4">
    <source>
        <dbReference type="ARBA" id="ARBA00023027"/>
    </source>
</evidence>
<dbReference type="Gene3D" id="3.40.50.1970">
    <property type="match status" value="1"/>
</dbReference>
<keyword evidence="4" id="KW-0520">NAD</keyword>
<dbReference type="EC" id="1.1.1.1" evidence="7"/>
<evidence type="ECO:0000256" key="3">
    <source>
        <dbReference type="ARBA" id="ARBA00023002"/>
    </source>
</evidence>
<organism evidence="7 8">
    <name type="scientific">Flammeovirga kamogawensis</name>
    <dbReference type="NCBI Taxonomy" id="373891"/>
    <lineage>
        <taxon>Bacteria</taxon>
        <taxon>Pseudomonadati</taxon>
        <taxon>Bacteroidota</taxon>
        <taxon>Cytophagia</taxon>
        <taxon>Cytophagales</taxon>
        <taxon>Flammeovirgaceae</taxon>
        <taxon>Flammeovirga</taxon>
    </lineage>
</organism>
<dbReference type="InterPro" id="IPR018211">
    <property type="entry name" value="ADH_Fe_CS"/>
</dbReference>
<dbReference type="InterPro" id="IPR056798">
    <property type="entry name" value="ADH_Fe_C"/>
</dbReference>
<keyword evidence="8" id="KW-1185">Reference proteome</keyword>
<dbReference type="GO" id="GO:0004022">
    <property type="term" value="F:alcohol dehydrogenase (NAD+) activity"/>
    <property type="evidence" value="ECO:0007669"/>
    <property type="project" value="UniProtKB-EC"/>
</dbReference>
<dbReference type="PROSITE" id="PS00060">
    <property type="entry name" value="ADH_IRON_2"/>
    <property type="match status" value="1"/>
</dbReference>